<dbReference type="Pfam" id="PF05489">
    <property type="entry name" value="Phage_tail_X"/>
    <property type="match status" value="1"/>
</dbReference>
<keyword evidence="2" id="KW-1185">Reference proteome</keyword>
<gene>
    <name evidence="1" type="ORF">JIP62_10375</name>
</gene>
<evidence type="ECO:0000313" key="2">
    <source>
        <dbReference type="Proteomes" id="UP000595448"/>
    </source>
</evidence>
<sequence>MTTRQGDRLDRIAIEVYGRSDGTTEAILAANPGLAGQPPHLPAGIVIVLPDVPVTAAKPTVRLWD</sequence>
<dbReference type="InterPro" id="IPR036779">
    <property type="entry name" value="LysM_dom_sf"/>
</dbReference>
<dbReference type="Gene3D" id="3.10.350.10">
    <property type="entry name" value="LysM domain"/>
    <property type="match status" value="1"/>
</dbReference>
<evidence type="ECO:0000313" key="1">
    <source>
        <dbReference type="EMBL" id="QQQ20095.1"/>
    </source>
</evidence>
<accession>A0ABX7BRI9</accession>
<name>A0ABX7BRI9_9CAUL</name>
<reference evidence="1 2" key="1">
    <citation type="submission" date="2021-01" db="EMBL/GenBank/DDBJ databases">
        <title>Brevundimonas vitis sp. nov., an bacterium isolated from grape (Vitis vinifera).</title>
        <authorList>
            <person name="Jiang L."/>
            <person name="Lee J."/>
        </authorList>
    </citation>
    <scope>NUCLEOTIDE SEQUENCE [LARGE SCALE GENOMIC DNA]</scope>
    <source>
        <strain evidence="1 2">GRTSA-9</strain>
    </source>
</reference>
<dbReference type="InterPro" id="IPR008861">
    <property type="entry name" value="GpX-like"/>
</dbReference>
<organism evidence="1 2">
    <name type="scientific">Brevundimonas vitisensis</name>
    <dbReference type="NCBI Taxonomy" id="2800818"/>
    <lineage>
        <taxon>Bacteria</taxon>
        <taxon>Pseudomonadati</taxon>
        <taxon>Pseudomonadota</taxon>
        <taxon>Alphaproteobacteria</taxon>
        <taxon>Caulobacterales</taxon>
        <taxon>Caulobacteraceae</taxon>
        <taxon>Brevundimonas</taxon>
    </lineage>
</organism>
<dbReference type="Proteomes" id="UP000595448">
    <property type="component" value="Chromosome"/>
</dbReference>
<dbReference type="EMBL" id="CP067977">
    <property type="protein sequence ID" value="QQQ20095.1"/>
    <property type="molecule type" value="Genomic_DNA"/>
</dbReference>
<proteinExistence type="predicted"/>
<protein>
    <submittedName>
        <fullName evidence="1">Tail protein X</fullName>
    </submittedName>
</protein>